<reference evidence="16" key="1">
    <citation type="submission" date="2022-11" db="UniProtKB">
        <authorList>
            <consortium name="WormBaseParasite"/>
        </authorList>
    </citation>
    <scope>IDENTIFICATION</scope>
</reference>
<evidence type="ECO:0000256" key="8">
    <source>
        <dbReference type="ARBA" id="ARBA00023065"/>
    </source>
</evidence>
<keyword evidence="12 13" id="KW-0407">Ion channel</keyword>
<keyword evidence="8 13" id="KW-0406">Ion transport</keyword>
<keyword evidence="6 14" id="KW-1133">Transmembrane helix</keyword>
<accession>A0A915KGJ5</accession>
<keyword evidence="11 13" id="KW-0739">Sodium transport</keyword>
<keyword evidence="3 13" id="KW-0813">Transport</keyword>
<evidence type="ECO:0000256" key="14">
    <source>
        <dbReference type="SAM" id="Phobius"/>
    </source>
</evidence>
<organism evidence="15 16">
    <name type="scientific">Romanomermis culicivorax</name>
    <name type="common">Nematode worm</name>
    <dbReference type="NCBI Taxonomy" id="13658"/>
    <lineage>
        <taxon>Eukaryota</taxon>
        <taxon>Metazoa</taxon>
        <taxon>Ecdysozoa</taxon>
        <taxon>Nematoda</taxon>
        <taxon>Enoplea</taxon>
        <taxon>Dorylaimia</taxon>
        <taxon>Mermithida</taxon>
        <taxon>Mermithoidea</taxon>
        <taxon>Mermithidae</taxon>
        <taxon>Romanomermis</taxon>
    </lineage>
</organism>
<evidence type="ECO:0000256" key="2">
    <source>
        <dbReference type="ARBA" id="ARBA00007193"/>
    </source>
</evidence>
<evidence type="ECO:0000313" key="15">
    <source>
        <dbReference type="Proteomes" id="UP000887565"/>
    </source>
</evidence>
<comment type="subcellular location">
    <subcellularLocation>
        <location evidence="1">Membrane</location>
        <topology evidence="1">Multi-pass membrane protein</topology>
    </subcellularLocation>
</comment>
<evidence type="ECO:0000256" key="7">
    <source>
        <dbReference type="ARBA" id="ARBA00023053"/>
    </source>
</evidence>
<evidence type="ECO:0000256" key="5">
    <source>
        <dbReference type="ARBA" id="ARBA00022692"/>
    </source>
</evidence>
<keyword evidence="15" id="KW-1185">Reference proteome</keyword>
<proteinExistence type="inferred from homology"/>
<evidence type="ECO:0000256" key="11">
    <source>
        <dbReference type="ARBA" id="ARBA00023201"/>
    </source>
</evidence>
<dbReference type="Pfam" id="PF00858">
    <property type="entry name" value="ASC"/>
    <property type="match status" value="1"/>
</dbReference>
<sequence length="69" mass="7776">MSRASLSDVFQHFAETTTISGLFFIQKAKSVILKVVWCIIFVVLVTMTVIQCKGSIETYLSYPNSVTRK</sequence>
<evidence type="ECO:0000256" key="1">
    <source>
        <dbReference type="ARBA" id="ARBA00004141"/>
    </source>
</evidence>
<evidence type="ECO:0000313" key="16">
    <source>
        <dbReference type="WBParaSite" id="nRc.2.0.1.t37505-RA"/>
    </source>
</evidence>
<dbReference type="GO" id="GO:0016020">
    <property type="term" value="C:membrane"/>
    <property type="evidence" value="ECO:0007669"/>
    <property type="project" value="UniProtKB-SubCell"/>
</dbReference>
<evidence type="ECO:0000256" key="10">
    <source>
        <dbReference type="ARBA" id="ARBA00023180"/>
    </source>
</evidence>
<protein>
    <submittedName>
        <fullName evidence="16">Uncharacterized protein</fullName>
    </submittedName>
</protein>
<evidence type="ECO:0000256" key="6">
    <source>
        <dbReference type="ARBA" id="ARBA00022989"/>
    </source>
</evidence>
<keyword evidence="5 13" id="KW-0812">Transmembrane</keyword>
<dbReference type="WBParaSite" id="nRc.2.0.1.t37505-RA">
    <property type="protein sequence ID" value="nRc.2.0.1.t37505-RA"/>
    <property type="gene ID" value="nRc.2.0.1.g37505"/>
</dbReference>
<evidence type="ECO:0000256" key="13">
    <source>
        <dbReference type="RuleBase" id="RU000679"/>
    </source>
</evidence>
<evidence type="ECO:0000256" key="3">
    <source>
        <dbReference type="ARBA" id="ARBA00022448"/>
    </source>
</evidence>
<feature type="transmembrane region" description="Helical" evidence="14">
    <location>
        <begin position="31"/>
        <end position="50"/>
    </location>
</feature>
<keyword evidence="4 13" id="KW-0894">Sodium channel</keyword>
<evidence type="ECO:0000256" key="12">
    <source>
        <dbReference type="ARBA" id="ARBA00023303"/>
    </source>
</evidence>
<comment type="similarity">
    <text evidence="2 13">Belongs to the amiloride-sensitive sodium channel (TC 1.A.6) family.</text>
</comment>
<keyword evidence="10" id="KW-0325">Glycoprotein</keyword>
<dbReference type="Proteomes" id="UP000887565">
    <property type="component" value="Unplaced"/>
</dbReference>
<name>A0A915KGJ5_ROMCU</name>
<dbReference type="AlphaFoldDB" id="A0A915KGJ5"/>
<evidence type="ECO:0000256" key="4">
    <source>
        <dbReference type="ARBA" id="ARBA00022461"/>
    </source>
</evidence>
<dbReference type="InterPro" id="IPR001873">
    <property type="entry name" value="ENaC"/>
</dbReference>
<dbReference type="GO" id="GO:0005272">
    <property type="term" value="F:sodium channel activity"/>
    <property type="evidence" value="ECO:0007669"/>
    <property type="project" value="UniProtKB-KW"/>
</dbReference>
<evidence type="ECO:0000256" key="9">
    <source>
        <dbReference type="ARBA" id="ARBA00023136"/>
    </source>
</evidence>
<keyword evidence="7" id="KW-0915">Sodium</keyword>
<keyword evidence="9 14" id="KW-0472">Membrane</keyword>